<comment type="caution">
    <text evidence="1">The sequence shown here is derived from an EMBL/GenBank/DDBJ whole genome shotgun (WGS) entry which is preliminary data.</text>
</comment>
<evidence type="ECO:0000313" key="2">
    <source>
        <dbReference type="Proteomes" id="UP001156691"/>
    </source>
</evidence>
<dbReference type="RefSeq" id="WP_284343150.1">
    <property type="nucleotide sequence ID" value="NZ_BSNS01000024.1"/>
</dbReference>
<dbReference type="Proteomes" id="UP001156691">
    <property type="component" value="Unassembled WGS sequence"/>
</dbReference>
<evidence type="ECO:0000313" key="1">
    <source>
        <dbReference type="EMBL" id="GLQ57779.1"/>
    </source>
</evidence>
<dbReference type="EMBL" id="BSNS01000024">
    <property type="protein sequence ID" value="GLQ57779.1"/>
    <property type="molecule type" value="Genomic_DNA"/>
</dbReference>
<accession>A0ABQ5WDD9</accession>
<gene>
    <name evidence="1" type="ORF">GCM10010862_50380</name>
</gene>
<name>A0ABQ5WDD9_9HYPH</name>
<organism evidence="1 2">
    <name type="scientific">Devosia nitrariae</name>
    <dbReference type="NCBI Taxonomy" id="2071872"/>
    <lineage>
        <taxon>Bacteria</taxon>
        <taxon>Pseudomonadati</taxon>
        <taxon>Pseudomonadota</taxon>
        <taxon>Alphaproteobacteria</taxon>
        <taxon>Hyphomicrobiales</taxon>
        <taxon>Devosiaceae</taxon>
        <taxon>Devosia</taxon>
    </lineage>
</organism>
<protein>
    <submittedName>
        <fullName evidence="1">Uncharacterized protein</fullName>
    </submittedName>
</protein>
<keyword evidence="2" id="KW-1185">Reference proteome</keyword>
<proteinExistence type="predicted"/>
<sequence>MTSGPFDIGGRKIPVTVVGPGGTMSLPGPGVAVLQLGPEADHAHGNGDFCPACEARTDVRALLFDLLEAARQGLRPPFGAVLLDARAVGDVEPVVAALEGRMPARAMRDHTVARRFRLAG</sequence>
<reference evidence="2" key="1">
    <citation type="journal article" date="2019" name="Int. J. Syst. Evol. Microbiol.">
        <title>The Global Catalogue of Microorganisms (GCM) 10K type strain sequencing project: providing services to taxonomists for standard genome sequencing and annotation.</title>
        <authorList>
            <consortium name="The Broad Institute Genomics Platform"/>
            <consortium name="The Broad Institute Genome Sequencing Center for Infectious Disease"/>
            <person name="Wu L."/>
            <person name="Ma J."/>
        </authorList>
    </citation>
    <scope>NUCLEOTIDE SEQUENCE [LARGE SCALE GENOMIC DNA]</scope>
    <source>
        <strain evidence="2">NBRC 112416</strain>
    </source>
</reference>